<dbReference type="AlphaFoldDB" id="A0A0F3GX55"/>
<dbReference type="GO" id="GO:0003700">
    <property type="term" value="F:DNA-binding transcription factor activity"/>
    <property type="evidence" value="ECO:0007669"/>
    <property type="project" value="TreeGrafter"/>
</dbReference>
<protein>
    <submittedName>
        <fullName evidence="6">Transcriptional regulator, Crp/Fnr family</fullName>
    </submittedName>
</protein>
<dbReference type="EMBL" id="LACI01000571">
    <property type="protein sequence ID" value="KJU86486.1"/>
    <property type="molecule type" value="Genomic_DNA"/>
</dbReference>
<dbReference type="SMART" id="SM00100">
    <property type="entry name" value="cNMP"/>
    <property type="match status" value="1"/>
</dbReference>
<dbReference type="GO" id="GO:0003677">
    <property type="term" value="F:DNA binding"/>
    <property type="evidence" value="ECO:0007669"/>
    <property type="project" value="UniProtKB-KW"/>
</dbReference>
<dbReference type="PRINTS" id="PR00034">
    <property type="entry name" value="HTHCRP"/>
</dbReference>
<dbReference type="GO" id="GO:0005829">
    <property type="term" value="C:cytosol"/>
    <property type="evidence" value="ECO:0007669"/>
    <property type="project" value="TreeGrafter"/>
</dbReference>
<comment type="caution">
    <text evidence="6">The sequence shown here is derived from an EMBL/GenBank/DDBJ whole genome shotgun (WGS) entry which is preliminary data.</text>
</comment>
<dbReference type="InterPro" id="IPR014710">
    <property type="entry name" value="RmlC-like_jellyroll"/>
</dbReference>
<proteinExistence type="predicted"/>
<evidence type="ECO:0000259" key="5">
    <source>
        <dbReference type="PROSITE" id="PS51063"/>
    </source>
</evidence>
<keyword evidence="2" id="KW-0238">DNA-binding</keyword>
<feature type="domain" description="Cyclic nucleotide-binding" evidence="4">
    <location>
        <begin position="13"/>
        <end position="116"/>
    </location>
</feature>
<dbReference type="CDD" id="cd00038">
    <property type="entry name" value="CAP_ED"/>
    <property type="match status" value="1"/>
</dbReference>
<evidence type="ECO:0000256" key="2">
    <source>
        <dbReference type="ARBA" id="ARBA00023125"/>
    </source>
</evidence>
<evidence type="ECO:0000313" key="6">
    <source>
        <dbReference type="EMBL" id="KJU86486.1"/>
    </source>
</evidence>
<keyword evidence="3" id="KW-0804">Transcription</keyword>
<dbReference type="InterPro" id="IPR050397">
    <property type="entry name" value="Env_Response_Regulators"/>
</dbReference>
<evidence type="ECO:0000313" key="7">
    <source>
        <dbReference type="Proteomes" id="UP000033423"/>
    </source>
</evidence>
<dbReference type="SMART" id="SM00419">
    <property type="entry name" value="HTH_CRP"/>
    <property type="match status" value="1"/>
</dbReference>
<sequence length="235" mass="26571">MVINDVDLKDVGFFKGLDGVEIEEIVPYLQQVSYKKREMVFSEGERSEWLYVVIDGKVKITKLSNEGKEIILELIQSKELFGAVAVFKDFPYPANAVAMEPTNALKVSRKDLLRLLDRYPTLMLSLASIIGDRMKDSYEMLKSIALECVESRIASLLLKLADKSACNSPDNLTMTHDTNSVIDLRLTRQDIADMVGTTVETSIRTLSKFKKEGLIIERNGRIVIKNRIGLQMYSQ</sequence>
<accession>A0A0F3GX55</accession>
<keyword evidence="7" id="KW-1185">Reference proteome</keyword>
<name>A0A0F3GX55_9BACT</name>
<reference evidence="6 7" key="1">
    <citation type="submission" date="2015-02" db="EMBL/GenBank/DDBJ databases">
        <title>Single-cell genomics of uncultivated deep-branching MTB reveals a conserved set of magnetosome genes.</title>
        <authorList>
            <person name="Kolinko S."/>
            <person name="Richter M."/>
            <person name="Glockner F.O."/>
            <person name="Brachmann A."/>
            <person name="Schuler D."/>
        </authorList>
    </citation>
    <scope>NUCLEOTIDE SEQUENCE [LARGE SCALE GENOMIC DNA]</scope>
    <source>
        <strain evidence="6">TM-1</strain>
    </source>
</reference>
<dbReference type="InterPro" id="IPR036390">
    <property type="entry name" value="WH_DNA-bd_sf"/>
</dbReference>
<dbReference type="CDD" id="cd00092">
    <property type="entry name" value="HTH_CRP"/>
    <property type="match status" value="1"/>
</dbReference>
<evidence type="ECO:0000256" key="1">
    <source>
        <dbReference type="ARBA" id="ARBA00023015"/>
    </source>
</evidence>
<evidence type="ECO:0000256" key="3">
    <source>
        <dbReference type="ARBA" id="ARBA00023163"/>
    </source>
</evidence>
<dbReference type="InterPro" id="IPR000595">
    <property type="entry name" value="cNMP-bd_dom"/>
</dbReference>
<dbReference type="Pfam" id="PF13545">
    <property type="entry name" value="HTH_Crp_2"/>
    <property type="match status" value="1"/>
</dbReference>
<dbReference type="InterPro" id="IPR036388">
    <property type="entry name" value="WH-like_DNA-bd_sf"/>
</dbReference>
<dbReference type="SUPFAM" id="SSF51206">
    <property type="entry name" value="cAMP-binding domain-like"/>
    <property type="match status" value="1"/>
</dbReference>
<dbReference type="PROSITE" id="PS50042">
    <property type="entry name" value="CNMP_BINDING_3"/>
    <property type="match status" value="1"/>
</dbReference>
<feature type="domain" description="HTH crp-type" evidence="5">
    <location>
        <begin position="147"/>
        <end position="228"/>
    </location>
</feature>
<evidence type="ECO:0000259" key="4">
    <source>
        <dbReference type="PROSITE" id="PS50042"/>
    </source>
</evidence>
<dbReference type="Gene3D" id="1.10.10.10">
    <property type="entry name" value="Winged helix-like DNA-binding domain superfamily/Winged helix DNA-binding domain"/>
    <property type="match status" value="1"/>
</dbReference>
<dbReference type="Gene3D" id="2.60.120.10">
    <property type="entry name" value="Jelly Rolls"/>
    <property type="match status" value="1"/>
</dbReference>
<keyword evidence="1" id="KW-0805">Transcription regulation</keyword>
<dbReference type="PANTHER" id="PTHR24567:SF28">
    <property type="entry name" value="LISTERIOLYSIN REGULATORY PROTEIN"/>
    <property type="match status" value="1"/>
</dbReference>
<dbReference type="Pfam" id="PF00027">
    <property type="entry name" value="cNMP_binding"/>
    <property type="match status" value="1"/>
</dbReference>
<dbReference type="PANTHER" id="PTHR24567">
    <property type="entry name" value="CRP FAMILY TRANSCRIPTIONAL REGULATORY PROTEIN"/>
    <property type="match status" value="1"/>
</dbReference>
<dbReference type="InterPro" id="IPR012318">
    <property type="entry name" value="HTH_CRP"/>
</dbReference>
<dbReference type="PROSITE" id="PS51063">
    <property type="entry name" value="HTH_CRP_2"/>
    <property type="match status" value="1"/>
</dbReference>
<dbReference type="InterPro" id="IPR018490">
    <property type="entry name" value="cNMP-bd_dom_sf"/>
</dbReference>
<dbReference type="Proteomes" id="UP000033423">
    <property type="component" value="Unassembled WGS sequence"/>
</dbReference>
<gene>
    <name evidence="6" type="ORF">MBAV_001318</name>
</gene>
<organism evidence="6 7">
    <name type="scientific">Candidatus Magnetobacterium bavaricum</name>
    <dbReference type="NCBI Taxonomy" id="29290"/>
    <lineage>
        <taxon>Bacteria</taxon>
        <taxon>Pseudomonadati</taxon>
        <taxon>Nitrospirota</taxon>
        <taxon>Thermodesulfovibrionia</taxon>
        <taxon>Thermodesulfovibrionales</taxon>
        <taxon>Candidatus Magnetobacteriaceae</taxon>
        <taxon>Candidatus Magnetobacterium</taxon>
    </lineage>
</organism>
<dbReference type="SUPFAM" id="SSF46785">
    <property type="entry name" value="Winged helix' DNA-binding domain"/>
    <property type="match status" value="1"/>
</dbReference>